<dbReference type="Proteomes" id="UP000287022">
    <property type="component" value="Unassembled WGS sequence"/>
</dbReference>
<keyword evidence="1" id="KW-1133">Transmembrane helix</keyword>
<dbReference type="AlphaFoldDB" id="A0A432Z464"/>
<reference evidence="3" key="1">
    <citation type="journal article" date="2018" name="Front. Microbiol.">
        <title>Genome-Based Analysis Reveals the Taxonomy and Diversity of the Family Idiomarinaceae.</title>
        <authorList>
            <person name="Liu Y."/>
            <person name="Lai Q."/>
            <person name="Shao Z."/>
        </authorList>
    </citation>
    <scope>NUCLEOTIDE SEQUENCE [LARGE SCALE GENOMIC DNA]</scope>
    <source>
        <strain evidence="3">c121</strain>
    </source>
</reference>
<feature type="transmembrane region" description="Helical" evidence="1">
    <location>
        <begin position="15"/>
        <end position="38"/>
    </location>
</feature>
<dbReference type="EMBL" id="PIQE01000002">
    <property type="protein sequence ID" value="RUO72609.1"/>
    <property type="molecule type" value="Genomic_DNA"/>
</dbReference>
<evidence type="ECO:0000313" key="2">
    <source>
        <dbReference type="EMBL" id="RUO72609.1"/>
    </source>
</evidence>
<gene>
    <name evidence="2" type="ORF">CWI80_08665</name>
</gene>
<protein>
    <submittedName>
        <fullName evidence="2">Uncharacterized protein</fullName>
    </submittedName>
</protein>
<keyword evidence="1" id="KW-0812">Transmembrane</keyword>
<keyword evidence="1" id="KW-0472">Membrane</keyword>
<evidence type="ECO:0000256" key="1">
    <source>
        <dbReference type="SAM" id="Phobius"/>
    </source>
</evidence>
<comment type="caution">
    <text evidence="2">The sequence shown here is derived from an EMBL/GenBank/DDBJ whole genome shotgun (WGS) entry which is preliminary data.</text>
</comment>
<name>A0A432Z464_9GAMM</name>
<keyword evidence="3" id="KW-1185">Reference proteome</keyword>
<proteinExistence type="predicted"/>
<evidence type="ECO:0000313" key="3">
    <source>
        <dbReference type="Proteomes" id="UP000287022"/>
    </source>
</evidence>
<organism evidence="2 3">
    <name type="scientific">Pseudidiomarina sediminum</name>
    <dbReference type="NCBI Taxonomy" id="431675"/>
    <lineage>
        <taxon>Bacteria</taxon>
        <taxon>Pseudomonadati</taxon>
        <taxon>Pseudomonadota</taxon>
        <taxon>Gammaproteobacteria</taxon>
        <taxon>Alteromonadales</taxon>
        <taxon>Idiomarinaceae</taxon>
        <taxon>Pseudidiomarina</taxon>
    </lineage>
</organism>
<sequence>MATFMQGCKAMLRRLGLWFVAAGITLAVLFIAVLVYQLTVYQPELPKSANCHALQTLMTDDQAAQLYLYQCQRGDNANWKGHEVWLEKRVEDEWQRLLTVPLEEGCLRLALEDLTTQQRLTIYHQGSRGGLSLATSSVVYELPDTGARTISIATERVANCATD</sequence>
<accession>A0A432Z464</accession>
<dbReference type="RefSeq" id="WP_026860210.1">
    <property type="nucleotide sequence ID" value="NZ_PIQE01000002.1"/>
</dbReference>
<dbReference type="STRING" id="1122124.GCA_000423165_01413"/>